<reference evidence="1" key="1">
    <citation type="submission" date="2019-11" db="EMBL/GenBank/DDBJ databases">
        <title>Nori genome reveals adaptations in red seaweeds to the harsh intertidal environment.</title>
        <authorList>
            <person name="Wang D."/>
            <person name="Mao Y."/>
        </authorList>
    </citation>
    <scope>NUCLEOTIDE SEQUENCE</scope>
    <source>
        <tissue evidence="1">Gametophyte</tissue>
    </source>
</reference>
<evidence type="ECO:0000313" key="1">
    <source>
        <dbReference type="EMBL" id="KAK1869405.1"/>
    </source>
</evidence>
<keyword evidence="2" id="KW-1185">Reference proteome</keyword>
<dbReference type="EMBL" id="CM020620">
    <property type="protein sequence ID" value="KAK1869405.1"/>
    <property type="molecule type" value="Genomic_DNA"/>
</dbReference>
<organism evidence="1 2">
    <name type="scientific">Pyropia yezoensis</name>
    <name type="common">Susabi-nori</name>
    <name type="synonym">Porphyra yezoensis</name>
    <dbReference type="NCBI Taxonomy" id="2788"/>
    <lineage>
        <taxon>Eukaryota</taxon>
        <taxon>Rhodophyta</taxon>
        <taxon>Bangiophyceae</taxon>
        <taxon>Bangiales</taxon>
        <taxon>Bangiaceae</taxon>
        <taxon>Pyropia</taxon>
    </lineage>
</organism>
<dbReference type="Proteomes" id="UP000798662">
    <property type="component" value="Chromosome 3"/>
</dbReference>
<accession>A0ACC3CHI6</accession>
<comment type="caution">
    <text evidence="1">The sequence shown here is derived from an EMBL/GenBank/DDBJ whole genome shotgun (WGS) entry which is preliminary data.</text>
</comment>
<evidence type="ECO:0000313" key="2">
    <source>
        <dbReference type="Proteomes" id="UP000798662"/>
    </source>
</evidence>
<sequence length="214" mass="23608">MNTRNRIQLLEKKEEYITQKISTETDKAKKFLEAKDRRRATMCLKQKKLLEAQVENISGQRFNLEQQIMTLETAAFNAGTIGVVADAQAELKNIHGDLTVEKVDDVMADMQEGMDQQQEISEALGQQVMGGALIDETDLEAELAGLETEMKQDKLTDAPAVPNARPLAPPAAASSQTTSSAVTEEEAELAALEKEMAGLMFFPLYSDFFSFLAT</sequence>
<protein>
    <submittedName>
        <fullName evidence="1">Uncharacterized protein</fullName>
    </submittedName>
</protein>
<proteinExistence type="predicted"/>
<name>A0ACC3CHI6_PYRYE</name>
<gene>
    <name evidence="1" type="ORF">I4F81_011882</name>
</gene>